<reference evidence="2 3" key="1">
    <citation type="submission" date="2016-10" db="EMBL/GenBank/DDBJ databases">
        <title>Genome sequence of the basidiomycete white-rot fungus Trametes pubescens.</title>
        <authorList>
            <person name="Makela M.R."/>
            <person name="Granchi Z."/>
            <person name="Peng M."/>
            <person name="De Vries R.P."/>
            <person name="Grigoriev I."/>
            <person name="Riley R."/>
            <person name="Hilden K."/>
        </authorList>
    </citation>
    <scope>NUCLEOTIDE SEQUENCE [LARGE SCALE GENOMIC DNA]</scope>
    <source>
        <strain evidence="2 3">FBCC735</strain>
    </source>
</reference>
<sequence>MLFFPLPGSYAVIEIDVEKTLQPLNDPLACAAGALIKTTKCIVYLDMVLRLPLPHDTHFKYMACIIGPGLRPAHPELCITPDMCLPIRPNTRHPVADRESLRSDPPFPFGNCYHWFGPDMWLDVRIVNDGRDYGVGPKTVLPPDQHVKMVSIQDLDMWRSSCARKERDGAQPLADASQAEERDFQPPSMDSMRRERSYAMRPAQSPPPATTAENSRYVEADGYASQELEACRHPCEFCGGVCRADDDSENSDEDSLRSSESLSSEESCDCDCTEDLDDMGIFGLNGDPQDYLVPVMKVSLDIGAQYFKDDSDVPDPMEFIRQRDALVRIIKESKLRAKQALKANQSNVVALKSRSTDCIVGA</sequence>
<evidence type="ECO:0000256" key="1">
    <source>
        <dbReference type="SAM" id="MobiDB-lite"/>
    </source>
</evidence>
<dbReference type="Proteomes" id="UP000184267">
    <property type="component" value="Unassembled WGS sequence"/>
</dbReference>
<evidence type="ECO:0000313" key="3">
    <source>
        <dbReference type="Proteomes" id="UP000184267"/>
    </source>
</evidence>
<feature type="region of interest" description="Disordered" evidence="1">
    <location>
        <begin position="164"/>
        <end position="214"/>
    </location>
</feature>
<dbReference type="EMBL" id="MNAD01001475">
    <property type="protein sequence ID" value="OJT05252.1"/>
    <property type="molecule type" value="Genomic_DNA"/>
</dbReference>
<accession>A0A1M2VCD0</accession>
<evidence type="ECO:0000313" key="2">
    <source>
        <dbReference type="EMBL" id="OJT05252.1"/>
    </source>
</evidence>
<dbReference type="OMA" id="THFKYMA"/>
<comment type="caution">
    <text evidence="2">The sequence shown here is derived from an EMBL/GenBank/DDBJ whole genome shotgun (WGS) entry which is preliminary data.</text>
</comment>
<dbReference type="OrthoDB" id="3053346at2759"/>
<dbReference type="AlphaFoldDB" id="A0A1M2VCD0"/>
<name>A0A1M2VCD0_TRAPU</name>
<protein>
    <submittedName>
        <fullName evidence="2">Uncharacterized protein</fullName>
    </submittedName>
</protein>
<dbReference type="STRING" id="154538.A0A1M2VCD0"/>
<organism evidence="2 3">
    <name type="scientific">Trametes pubescens</name>
    <name type="common">White-rot fungus</name>
    <dbReference type="NCBI Taxonomy" id="154538"/>
    <lineage>
        <taxon>Eukaryota</taxon>
        <taxon>Fungi</taxon>
        <taxon>Dikarya</taxon>
        <taxon>Basidiomycota</taxon>
        <taxon>Agaricomycotina</taxon>
        <taxon>Agaricomycetes</taxon>
        <taxon>Polyporales</taxon>
        <taxon>Polyporaceae</taxon>
        <taxon>Trametes</taxon>
    </lineage>
</organism>
<feature type="region of interest" description="Disordered" evidence="1">
    <location>
        <begin position="246"/>
        <end position="267"/>
    </location>
</feature>
<proteinExistence type="predicted"/>
<keyword evidence="3" id="KW-1185">Reference proteome</keyword>
<gene>
    <name evidence="2" type="ORF">TRAPUB_3959</name>
</gene>